<gene>
    <name evidence="1" type="ORF">CAUJ_LOCUS6075</name>
</gene>
<dbReference type="Proteomes" id="UP000835052">
    <property type="component" value="Unassembled WGS sequence"/>
</dbReference>
<comment type="caution">
    <text evidence="1">The sequence shown here is derived from an EMBL/GenBank/DDBJ whole genome shotgun (WGS) entry which is preliminary data.</text>
</comment>
<protein>
    <submittedName>
        <fullName evidence="1">Uncharacterized protein</fullName>
    </submittedName>
</protein>
<sequence>MHTKLRYSNFLGKKNYLPQEPPIETITLSYLNQLSYRKPVSTELITILRLNGNKSLLSFWELNSHSKQREHFELVQWIL</sequence>
<name>A0A8S1H1J4_9PELO</name>
<accession>A0A8S1H1J4</accession>
<keyword evidence="2" id="KW-1185">Reference proteome</keyword>
<reference evidence="1" key="1">
    <citation type="submission" date="2020-10" db="EMBL/GenBank/DDBJ databases">
        <authorList>
            <person name="Kikuchi T."/>
        </authorList>
    </citation>
    <scope>NUCLEOTIDE SEQUENCE</scope>
    <source>
        <strain evidence="1">NKZ352</strain>
    </source>
</reference>
<dbReference type="AlphaFoldDB" id="A0A8S1H1J4"/>
<evidence type="ECO:0000313" key="1">
    <source>
        <dbReference type="EMBL" id="CAD6190156.1"/>
    </source>
</evidence>
<dbReference type="EMBL" id="CAJGYM010000014">
    <property type="protein sequence ID" value="CAD6190156.1"/>
    <property type="molecule type" value="Genomic_DNA"/>
</dbReference>
<evidence type="ECO:0000313" key="2">
    <source>
        <dbReference type="Proteomes" id="UP000835052"/>
    </source>
</evidence>
<organism evidence="1 2">
    <name type="scientific">Caenorhabditis auriculariae</name>
    <dbReference type="NCBI Taxonomy" id="2777116"/>
    <lineage>
        <taxon>Eukaryota</taxon>
        <taxon>Metazoa</taxon>
        <taxon>Ecdysozoa</taxon>
        <taxon>Nematoda</taxon>
        <taxon>Chromadorea</taxon>
        <taxon>Rhabditida</taxon>
        <taxon>Rhabditina</taxon>
        <taxon>Rhabditomorpha</taxon>
        <taxon>Rhabditoidea</taxon>
        <taxon>Rhabditidae</taxon>
        <taxon>Peloderinae</taxon>
        <taxon>Caenorhabditis</taxon>
    </lineage>
</organism>
<proteinExistence type="predicted"/>